<dbReference type="SUPFAM" id="SSF159245">
    <property type="entry name" value="AttH-like"/>
    <property type="match status" value="1"/>
</dbReference>
<dbReference type="AlphaFoldDB" id="A0A7M1XIH1"/>
<dbReference type="EMBL" id="CP031517">
    <property type="protein sequence ID" value="QOS39223.1"/>
    <property type="molecule type" value="Genomic_DNA"/>
</dbReference>
<dbReference type="Pfam" id="PF10974">
    <property type="entry name" value="DUF2804"/>
    <property type="match status" value="1"/>
</dbReference>
<dbReference type="Proteomes" id="UP000593591">
    <property type="component" value="Chromosome"/>
</dbReference>
<accession>A0A7M1XIH1</accession>
<dbReference type="PANTHER" id="PTHR35868:SF3">
    <property type="entry name" value="DUF2804 DOMAIN-CONTAINING PROTEIN"/>
    <property type="match status" value="1"/>
</dbReference>
<gene>
    <name evidence="1" type="ORF">DYE49_01635</name>
</gene>
<dbReference type="InterPro" id="IPR021243">
    <property type="entry name" value="DUF2804"/>
</dbReference>
<reference evidence="1 2" key="1">
    <citation type="submission" date="2018-08" db="EMBL/GenBank/DDBJ databases">
        <title>The first complete genome of Treponema rectale (CHPAT), a commensal spirochete of the bovine rectum.</title>
        <authorList>
            <person name="Staton G.J."/>
            <person name="Clegg S.R."/>
            <person name="Carter S.D."/>
            <person name="Radford A.D."/>
            <person name="Darby A."/>
            <person name="Hall N."/>
            <person name="Birtles R.J."/>
            <person name="Evans N.J."/>
        </authorList>
    </citation>
    <scope>NUCLEOTIDE SEQUENCE [LARGE SCALE GENOMIC DNA]</scope>
    <source>
        <strain evidence="1 2">CHPA</strain>
    </source>
</reference>
<organism evidence="1 2">
    <name type="scientific">Treponema rectale</name>
    <dbReference type="NCBI Taxonomy" id="744512"/>
    <lineage>
        <taxon>Bacteria</taxon>
        <taxon>Pseudomonadati</taxon>
        <taxon>Spirochaetota</taxon>
        <taxon>Spirochaetia</taxon>
        <taxon>Spirochaetales</taxon>
        <taxon>Treponemataceae</taxon>
        <taxon>Treponema</taxon>
    </lineage>
</organism>
<proteinExistence type="predicted"/>
<dbReference type="PANTHER" id="PTHR35868">
    <property type="entry name" value="DUF2804 DOMAIN-CONTAINING PROTEIN-RELATED"/>
    <property type="match status" value="1"/>
</dbReference>
<sequence length="339" mass="40028">MEQIKLNEGRLLDKDGNLNQAGWAFQLVKEYHRDDIKASSWRIKEWDYYYIGNDKFGIALTIDDNSYMDLCSLTLLDYQKKTYIEKSYIHPFSFGKRNLPETSKEGETIYQDKNVDLHFVSDKHKRHLYGTFKNLTENKDVNIDITLEETCHDSMVIATPFHKKRHFYYNQKINNLKASGHFEYDNAHHIVDDCLGVLDWGRGVWTRKNTWYWASLNARQDGHTIGFNLGYGFGDTSKATENMFFFDDHAYKLDDVTFHIPSQGKQDFYDQDWTFTSQRKNIELTFHPLIVRKGGANVLIINSRQRQVFGYYDGFITIQGHQFEIKHLLGFAEKVYNRW</sequence>
<evidence type="ECO:0000313" key="2">
    <source>
        <dbReference type="Proteomes" id="UP000593591"/>
    </source>
</evidence>
<dbReference type="KEGG" id="trc:DYE49_01635"/>
<protein>
    <submittedName>
        <fullName evidence="1">DUF2804 domain-containing protein</fullName>
    </submittedName>
</protein>
<name>A0A7M1XIH1_9SPIR</name>
<evidence type="ECO:0000313" key="1">
    <source>
        <dbReference type="EMBL" id="QOS39223.1"/>
    </source>
</evidence>